<dbReference type="InterPro" id="IPR019734">
    <property type="entry name" value="TPR_rpt"/>
</dbReference>
<keyword evidence="3" id="KW-0963">Cytoplasm</keyword>
<keyword evidence="7" id="KW-0175">Coiled coil</keyword>
<evidence type="ECO:0000256" key="3">
    <source>
        <dbReference type="ARBA" id="ARBA00022490"/>
    </source>
</evidence>
<feature type="transmembrane region" description="Helical" evidence="10">
    <location>
        <begin position="282"/>
        <end position="302"/>
    </location>
</feature>
<comment type="caution">
    <text evidence="11">The sequence shown here is derived from an EMBL/GenBank/DDBJ whole genome shotgun (WGS) entry which is preliminary data.</text>
</comment>
<comment type="subcellular location">
    <subcellularLocation>
        <location evidence="1">Cytoplasm</location>
        <location evidence="1">Cytoskeleton</location>
    </subcellularLocation>
</comment>
<gene>
    <name evidence="11" type="ORF">PCOR1329_LOCUS60324</name>
</gene>
<comment type="similarity">
    <text evidence="2">Belongs to the kinesin light chain family.</text>
</comment>
<dbReference type="Gene3D" id="1.25.40.10">
    <property type="entry name" value="Tetratricopeptide repeat domain"/>
    <property type="match status" value="4"/>
</dbReference>
<dbReference type="Proteomes" id="UP001189429">
    <property type="component" value="Unassembled WGS sequence"/>
</dbReference>
<evidence type="ECO:0000256" key="4">
    <source>
        <dbReference type="ARBA" id="ARBA00022701"/>
    </source>
</evidence>
<keyword evidence="10" id="KW-1133">Transmembrane helix</keyword>
<organism evidence="11 12">
    <name type="scientific">Prorocentrum cordatum</name>
    <dbReference type="NCBI Taxonomy" id="2364126"/>
    <lineage>
        <taxon>Eukaryota</taxon>
        <taxon>Sar</taxon>
        <taxon>Alveolata</taxon>
        <taxon>Dinophyceae</taxon>
        <taxon>Prorocentrales</taxon>
        <taxon>Prorocentraceae</taxon>
        <taxon>Prorocentrum</taxon>
    </lineage>
</organism>
<name>A0ABN9VQL1_9DINO</name>
<keyword evidence="10" id="KW-0472">Membrane</keyword>
<evidence type="ECO:0000256" key="9">
    <source>
        <dbReference type="ARBA" id="ARBA00023212"/>
    </source>
</evidence>
<accession>A0ABN9VQL1</accession>
<keyword evidence="9" id="KW-0206">Cytoskeleton</keyword>
<evidence type="ECO:0000256" key="8">
    <source>
        <dbReference type="ARBA" id="ARBA00023175"/>
    </source>
</evidence>
<dbReference type="InterPro" id="IPR002151">
    <property type="entry name" value="Kinesin_light"/>
</dbReference>
<sequence length="955" mass="103437">MSWLLASLARGSATGDIDGINNVANSTASRSLGSLTFAVGAASTPAPSLRGSSTDAQRSCAFWDLLDIKGSVCPQQWQGQYAGTPSCKKSCWEGEDCGWKCDLTDGTKASVDMQAYVHASHGEGYCARNPSNDPCLGWAMASASLQSTDAQRSCAFWDGLDIKGSVCPQQWQGQYAGTASCKSCWEGEDCGWTCDLTDGTKASVDLQAYVHASHGEGYCARNSPNDPCLGWQVFGDGCTDCAANGMRGAEAHQSYIVYSDNCQAYAQALEGVMTIVMGDFSLLPVCVALFMFALWFVFFFGVTPRVQQGDGAFHEPLVPPMAAHPEEENLKCVVMSKAMFWMVNFYVIAYPIVAVLYCRLPDVRADMHRRNHKIKIMEFLLSLFWSMAFSHLLYKCIVERMKDAQGQGYQPIIDESSIEPPPEMPEVNDLASLLKAQYTDFDSIKPLFREALQVRREVLGDRHPDTLTSVNNLASLLQAQGNLASAEPLFREALQARREVLGDRRPDTLTSVNNLASLLKAQGDLAGAEPLYREALQARRKVLGDRHRNTLASVNNLASLLKAQGDLAGAEPLYREALQASREVLGDWHPDTLILVNNLASLLRPPGNLAGAEPLYRETLQARREVLDALASVNNQASLLKAQGDLACAEPLYHEDLGDLAGAEPLYREALQASREVLGARRPDALTSVNNLASLLKAQGDLAGAEPLFRDALQASREVLGARHPDTLTSVNNLASLLKAQGDLAGAEPLYREALQARREVLGDRHPNTLASVNNLASLLHDQGDLAGAVPLYREALQASREVLGDRHPDTLISALQARRKVLGARRPDTLTSMNDLALLLKAQGGLAGAEPLYRETLQARREVLGARHPDTLTSMNDLTSLLKAQGDLAGAEPLYREALQARREVLGDGHPDTLASVNHLATLLQAQGDLAGAEPLFREALQASATGTPTCSTM</sequence>
<feature type="transmembrane region" description="Helical" evidence="10">
    <location>
        <begin position="338"/>
        <end position="358"/>
    </location>
</feature>
<evidence type="ECO:0008006" key="13">
    <source>
        <dbReference type="Google" id="ProtNLM"/>
    </source>
</evidence>
<dbReference type="Pfam" id="PF13424">
    <property type="entry name" value="TPR_12"/>
    <property type="match status" value="4"/>
</dbReference>
<evidence type="ECO:0000256" key="1">
    <source>
        <dbReference type="ARBA" id="ARBA00004245"/>
    </source>
</evidence>
<proteinExistence type="inferred from homology"/>
<dbReference type="Pfam" id="PF13374">
    <property type="entry name" value="TPR_10"/>
    <property type="match status" value="4"/>
</dbReference>
<dbReference type="SMART" id="SM00028">
    <property type="entry name" value="TPR"/>
    <property type="match status" value="9"/>
</dbReference>
<keyword evidence="10" id="KW-0812">Transmembrane</keyword>
<feature type="transmembrane region" description="Helical" evidence="10">
    <location>
        <begin position="379"/>
        <end position="394"/>
    </location>
</feature>
<keyword evidence="12" id="KW-1185">Reference proteome</keyword>
<keyword evidence="4" id="KW-0493">Microtubule</keyword>
<evidence type="ECO:0000256" key="6">
    <source>
        <dbReference type="ARBA" id="ARBA00022803"/>
    </source>
</evidence>
<evidence type="ECO:0000313" key="11">
    <source>
        <dbReference type="EMBL" id="CAK0875740.1"/>
    </source>
</evidence>
<protein>
    <recommendedName>
        <fullName evidence="13">Dolichyl-phosphate-mannose--protein mannosyltransferase</fullName>
    </recommendedName>
</protein>
<dbReference type="SUPFAM" id="SSF48452">
    <property type="entry name" value="TPR-like"/>
    <property type="match status" value="2"/>
</dbReference>
<evidence type="ECO:0000256" key="7">
    <source>
        <dbReference type="ARBA" id="ARBA00023054"/>
    </source>
</evidence>
<evidence type="ECO:0000256" key="10">
    <source>
        <dbReference type="SAM" id="Phobius"/>
    </source>
</evidence>
<dbReference type="PANTHER" id="PTHR45783:SF3">
    <property type="entry name" value="KINESIN LIGHT CHAIN"/>
    <property type="match status" value="1"/>
</dbReference>
<dbReference type="PANTHER" id="PTHR45783">
    <property type="entry name" value="KINESIN LIGHT CHAIN"/>
    <property type="match status" value="1"/>
</dbReference>
<evidence type="ECO:0000256" key="2">
    <source>
        <dbReference type="ARBA" id="ARBA00009622"/>
    </source>
</evidence>
<dbReference type="InterPro" id="IPR011990">
    <property type="entry name" value="TPR-like_helical_dom_sf"/>
</dbReference>
<reference evidence="11" key="1">
    <citation type="submission" date="2023-10" db="EMBL/GenBank/DDBJ databases">
        <authorList>
            <person name="Chen Y."/>
            <person name="Shah S."/>
            <person name="Dougan E. K."/>
            <person name="Thang M."/>
            <person name="Chan C."/>
        </authorList>
    </citation>
    <scope>NUCLEOTIDE SEQUENCE [LARGE SCALE GENOMIC DNA]</scope>
</reference>
<keyword evidence="5" id="KW-0677">Repeat</keyword>
<evidence type="ECO:0000256" key="5">
    <source>
        <dbReference type="ARBA" id="ARBA00022737"/>
    </source>
</evidence>
<keyword evidence="8" id="KW-0505">Motor protein</keyword>
<dbReference type="EMBL" id="CAUYUJ010017549">
    <property type="protein sequence ID" value="CAK0875740.1"/>
    <property type="molecule type" value="Genomic_DNA"/>
</dbReference>
<evidence type="ECO:0000313" key="12">
    <source>
        <dbReference type="Proteomes" id="UP001189429"/>
    </source>
</evidence>
<keyword evidence="6" id="KW-0802">TPR repeat</keyword>